<evidence type="ECO:0000313" key="2">
    <source>
        <dbReference type="Proteomes" id="UP000785679"/>
    </source>
</evidence>
<comment type="caution">
    <text evidence="1">The sequence shown here is derived from an EMBL/GenBank/DDBJ whole genome shotgun (WGS) entry which is preliminary data.</text>
</comment>
<dbReference type="EMBL" id="RRYP01018030">
    <property type="protein sequence ID" value="TNV73820.1"/>
    <property type="molecule type" value="Genomic_DNA"/>
</dbReference>
<keyword evidence="2" id="KW-1185">Reference proteome</keyword>
<organism evidence="1 2">
    <name type="scientific">Halteria grandinella</name>
    <dbReference type="NCBI Taxonomy" id="5974"/>
    <lineage>
        <taxon>Eukaryota</taxon>
        <taxon>Sar</taxon>
        <taxon>Alveolata</taxon>
        <taxon>Ciliophora</taxon>
        <taxon>Intramacronucleata</taxon>
        <taxon>Spirotrichea</taxon>
        <taxon>Stichotrichia</taxon>
        <taxon>Sporadotrichida</taxon>
        <taxon>Halteriidae</taxon>
        <taxon>Halteria</taxon>
    </lineage>
</organism>
<protein>
    <submittedName>
        <fullName evidence="1">Uncharacterized protein</fullName>
    </submittedName>
</protein>
<sequence>MMRRYSSSSFRVICFQNTLSQSPFLRLFISSIKCYVCSKVDRNLMNCRGLPLVILSNSSDRSKQGIKSQYLSDSL</sequence>
<dbReference type="AlphaFoldDB" id="A0A8J8SX20"/>
<reference evidence="1" key="1">
    <citation type="submission" date="2019-06" db="EMBL/GenBank/DDBJ databases">
        <authorList>
            <person name="Zheng W."/>
        </authorList>
    </citation>
    <scope>NUCLEOTIDE SEQUENCE</scope>
    <source>
        <strain evidence="1">QDHG01</strain>
    </source>
</reference>
<evidence type="ECO:0000313" key="1">
    <source>
        <dbReference type="EMBL" id="TNV73820.1"/>
    </source>
</evidence>
<proteinExistence type="predicted"/>
<name>A0A8J8SX20_HALGN</name>
<dbReference type="Proteomes" id="UP000785679">
    <property type="component" value="Unassembled WGS sequence"/>
</dbReference>
<accession>A0A8J8SX20</accession>
<gene>
    <name evidence="1" type="ORF">FGO68_gene3991</name>
</gene>